<evidence type="ECO:0000256" key="3">
    <source>
        <dbReference type="ARBA" id="ARBA00023098"/>
    </source>
</evidence>
<comment type="caution">
    <text evidence="5">The sequence shown here is derived from an EMBL/GenBank/DDBJ whole genome shotgun (WGS) entry which is preliminary data.</text>
</comment>
<evidence type="ECO:0000256" key="4">
    <source>
        <dbReference type="ARBA" id="ARBA00023160"/>
    </source>
</evidence>
<keyword evidence="2" id="KW-0378">Hydrolase</keyword>
<dbReference type="PANTHER" id="PTHR38764">
    <property type="entry name" value="ACYL CARRIER PROTEIN PHOSPHODIESTERASE"/>
    <property type="match status" value="1"/>
</dbReference>
<dbReference type="PIRSF" id="PIRSF011489">
    <property type="entry name" value="DUF479"/>
    <property type="match status" value="1"/>
</dbReference>
<keyword evidence="1" id="KW-0444">Lipid biosynthesis</keyword>
<evidence type="ECO:0000313" key="5">
    <source>
        <dbReference type="EMBL" id="GAA0854792.1"/>
    </source>
</evidence>
<evidence type="ECO:0000256" key="1">
    <source>
        <dbReference type="ARBA" id="ARBA00022516"/>
    </source>
</evidence>
<name>A0ABN1LET9_9ALTE</name>
<dbReference type="Pfam" id="PF04336">
    <property type="entry name" value="ACP_PD"/>
    <property type="match status" value="1"/>
</dbReference>
<accession>A0ABN1LET9</accession>
<dbReference type="Proteomes" id="UP001500359">
    <property type="component" value="Unassembled WGS sequence"/>
</dbReference>
<keyword evidence="3" id="KW-0443">Lipid metabolism</keyword>
<evidence type="ECO:0000313" key="6">
    <source>
        <dbReference type="Proteomes" id="UP001500359"/>
    </source>
</evidence>
<evidence type="ECO:0000256" key="2">
    <source>
        <dbReference type="ARBA" id="ARBA00022801"/>
    </source>
</evidence>
<sequence>MNYLAHIHLAHASQTSLLGNFLGDFVKGKQIELLDAELHKGVWLHRKIDAYTDSHPCVVGLKRQFPPTLRRMSGVILDIYFDYLLCQHWSTFSDVSLEKLLALFYQQLGTHDLILNSRFQRIRSSLLTDHWLINYTRRAGFVSACYQIEKRLRNRIIFAQQADQYMVELHSTVEEQFMTFYPQLIHYSKSIS</sequence>
<organism evidence="5 6">
    <name type="scientific">Aliiglaciecola litoralis</name>
    <dbReference type="NCBI Taxonomy" id="582857"/>
    <lineage>
        <taxon>Bacteria</taxon>
        <taxon>Pseudomonadati</taxon>
        <taxon>Pseudomonadota</taxon>
        <taxon>Gammaproteobacteria</taxon>
        <taxon>Alteromonadales</taxon>
        <taxon>Alteromonadaceae</taxon>
        <taxon>Aliiglaciecola</taxon>
    </lineage>
</organism>
<keyword evidence="6" id="KW-1185">Reference proteome</keyword>
<protein>
    <submittedName>
        <fullName evidence="5">ACP phosphodiesterase</fullName>
    </submittedName>
</protein>
<keyword evidence="4" id="KW-0275">Fatty acid biosynthesis</keyword>
<gene>
    <name evidence="5" type="ORF">GCM10009114_11880</name>
</gene>
<dbReference type="InterPro" id="IPR007431">
    <property type="entry name" value="ACP_PD"/>
</dbReference>
<dbReference type="EMBL" id="BAAAFD010000002">
    <property type="protein sequence ID" value="GAA0854792.1"/>
    <property type="molecule type" value="Genomic_DNA"/>
</dbReference>
<dbReference type="PANTHER" id="PTHR38764:SF1">
    <property type="entry name" value="ACYL CARRIER PROTEIN PHOSPHODIESTERASE"/>
    <property type="match status" value="1"/>
</dbReference>
<proteinExistence type="predicted"/>
<dbReference type="RefSeq" id="WP_343857545.1">
    <property type="nucleotide sequence ID" value="NZ_BAAAFD010000002.1"/>
</dbReference>
<keyword evidence="4" id="KW-0276">Fatty acid metabolism</keyword>
<reference evidence="5 6" key="1">
    <citation type="journal article" date="2019" name="Int. J. Syst. Evol. Microbiol.">
        <title>The Global Catalogue of Microorganisms (GCM) 10K type strain sequencing project: providing services to taxonomists for standard genome sequencing and annotation.</title>
        <authorList>
            <consortium name="The Broad Institute Genomics Platform"/>
            <consortium name="The Broad Institute Genome Sequencing Center for Infectious Disease"/>
            <person name="Wu L."/>
            <person name="Ma J."/>
        </authorList>
    </citation>
    <scope>NUCLEOTIDE SEQUENCE [LARGE SCALE GENOMIC DNA]</scope>
    <source>
        <strain evidence="5 6">JCM 15896</strain>
    </source>
</reference>